<keyword evidence="10" id="KW-0472">Membrane</keyword>
<protein>
    <recommendedName>
        <fullName evidence="6 9">1-acyl-sn-glycerol-3-phosphate acyltransferase</fullName>
        <ecNumber evidence="5 9">2.3.1.51</ecNumber>
    </recommendedName>
</protein>
<comment type="similarity">
    <text evidence="4 9">Belongs to the 1-acyl-sn-glycerol-3-phosphate acyltransferase family.</text>
</comment>
<comment type="catalytic activity">
    <reaction evidence="1 9">
        <text>a 1-acyl-sn-glycero-3-phosphate + an acyl-CoA = a 1,2-diacyl-sn-glycero-3-phosphate + CoA</text>
        <dbReference type="Rhea" id="RHEA:19709"/>
        <dbReference type="ChEBI" id="CHEBI:57287"/>
        <dbReference type="ChEBI" id="CHEBI:57970"/>
        <dbReference type="ChEBI" id="CHEBI:58342"/>
        <dbReference type="ChEBI" id="CHEBI:58608"/>
        <dbReference type="EC" id="2.3.1.51"/>
    </reaction>
</comment>
<evidence type="ECO:0000256" key="2">
    <source>
        <dbReference type="ARBA" id="ARBA00004728"/>
    </source>
</evidence>
<evidence type="ECO:0000256" key="5">
    <source>
        <dbReference type="ARBA" id="ARBA00013211"/>
    </source>
</evidence>
<gene>
    <name evidence="12" type="ORF">P689_11944</name>
</gene>
<feature type="transmembrane region" description="Helical" evidence="10">
    <location>
        <begin position="7"/>
        <end position="27"/>
    </location>
</feature>
<evidence type="ECO:0000256" key="8">
    <source>
        <dbReference type="ARBA" id="ARBA00023315"/>
    </source>
</evidence>
<keyword evidence="9" id="KW-0594">Phospholipid biosynthesis</keyword>
<dbReference type="GO" id="GO:0016024">
    <property type="term" value="P:CDP-diacylglycerol biosynthetic process"/>
    <property type="evidence" value="ECO:0007669"/>
    <property type="project" value="UniProtKB-UniPathway"/>
</dbReference>
<name>A0A0C1V887_9ENTR</name>
<keyword evidence="9" id="KW-0443">Lipid metabolism</keyword>
<evidence type="ECO:0000256" key="9">
    <source>
        <dbReference type="RuleBase" id="RU361267"/>
    </source>
</evidence>
<dbReference type="InterPro" id="IPR002123">
    <property type="entry name" value="Plipid/glycerol_acylTrfase"/>
</dbReference>
<evidence type="ECO:0000256" key="6">
    <source>
        <dbReference type="ARBA" id="ARBA00016139"/>
    </source>
</evidence>
<evidence type="ECO:0000256" key="4">
    <source>
        <dbReference type="ARBA" id="ARBA00008655"/>
    </source>
</evidence>
<dbReference type="EC" id="2.3.1.51" evidence="5 9"/>
<dbReference type="AlphaFoldDB" id="A0A0C1V887"/>
<proteinExistence type="inferred from homology"/>
<dbReference type="RefSeq" id="WP_039719476.1">
    <property type="nucleotide sequence ID" value="NZ_AWXV01000002.1"/>
</dbReference>
<dbReference type="PANTHER" id="PTHR10434">
    <property type="entry name" value="1-ACYL-SN-GLYCEROL-3-PHOSPHATE ACYLTRANSFERASE"/>
    <property type="match status" value="1"/>
</dbReference>
<dbReference type="HOGENOM" id="CLU_027938_10_3_6"/>
<accession>A0A0C1V887</accession>
<dbReference type="InterPro" id="IPR004552">
    <property type="entry name" value="AGP_acyltrans"/>
</dbReference>
<dbReference type="NCBIfam" id="TIGR00530">
    <property type="entry name" value="AGP_acyltrn"/>
    <property type="match status" value="1"/>
</dbReference>
<keyword evidence="8 9" id="KW-0012">Acyltransferase</keyword>
<feature type="transmembrane region" description="Helical" evidence="10">
    <location>
        <begin position="98"/>
        <end position="117"/>
    </location>
</feature>
<evidence type="ECO:0000259" key="11">
    <source>
        <dbReference type="SMART" id="SM00563"/>
    </source>
</evidence>
<organism evidence="12 13">
    <name type="scientific">Candidatus Riesia pediculischaeffi PTSU</name>
    <dbReference type="NCBI Taxonomy" id="1401651"/>
    <lineage>
        <taxon>Bacteria</taxon>
        <taxon>Pseudomonadati</taxon>
        <taxon>Pseudomonadota</taxon>
        <taxon>Gammaproteobacteria</taxon>
        <taxon>Enterobacterales</taxon>
        <taxon>Enterobacteriaceae</taxon>
        <taxon>Candidatus Riesia</taxon>
    </lineage>
</organism>
<dbReference type="GO" id="GO:0003841">
    <property type="term" value="F:1-acylglycerol-3-phosphate O-acyltransferase activity"/>
    <property type="evidence" value="ECO:0007669"/>
    <property type="project" value="UniProtKB-UniRule"/>
</dbReference>
<reference evidence="12 13" key="1">
    <citation type="journal article" date="2014" name="G3 (Bethesda)">
        <title>Genome sequence of Candidatus Riesia pediculischaeffi, endosymbiont of chimpanzee lice, and genomic comparison of recently acquired endosymbionts from human and chimpanzee lice.</title>
        <authorList>
            <person name="Boyd B.M."/>
            <person name="Allen J.M."/>
            <person name="de Crecy-Lagard V."/>
            <person name="Reed D.L."/>
        </authorList>
    </citation>
    <scope>NUCLEOTIDE SEQUENCE [LARGE SCALE GENOMIC DNA]</scope>
    <source>
        <strain evidence="12 13">PTSU</strain>
    </source>
</reference>
<keyword evidence="7 9" id="KW-0808">Transferase</keyword>
<comment type="pathway">
    <text evidence="3">Lipid metabolism.</text>
</comment>
<comment type="pathway">
    <text evidence="2">Phospholipid metabolism; CDP-diacylglycerol biosynthesis; CDP-diacylglycerol from sn-glycerol 3-phosphate: step 2/3.</text>
</comment>
<evidence type="ECO:0000313" key="13">
    <source>
        <dbReference type="Proteomes" id="UP000054529"/>
    </source>
</evidence>
<dbReference type="PATRIC" id="fig|1401651.3.peg.74"/>
<keyword evidence="10" id="KW-1133">Transmembrane helix</keyword>
<dbReference type="SMART" id="SM00563">
    <property type="entry name" value="PlsC"/>
    <property type="match status" value="1"/>
</dbReference>
<comment type="domain">
    <text evidence="9">The HXXXXD motif is essential for acyltransferase activity and may constitute the binding site for the phosphate moiety of the glycerol-3-phosphate.</text>
</comment>
<dbReference type="GO" id="GO:0005886">
    <property type="term" value="C:plasma membrane"/>
    <property type="evidence" value="ECO:0007669"/>
    <property type="project" value="TreeGrafter"/>
</dbReference>
<keyword evidence="9" id="KW-1208">Phospholipid metabolism</keyword>
<evidence type="ECO:0000256" key="7">
    <source>
        <dbReference type="ARBA" id="ARBA00022679"/>
    </source>
</evidence>
<dbReference type="CDD" id="cd07989">
    <property type="entry name" value="LPLAT_AGPAT-like"/>
    <property type="match status" value="1"/>
</dbReference>
<dbReference type="SUPFAM" id="SSF69593">
    <property type="entry name" value="Glycerol-3-phosphate (1)-acyltransferase"/>
    <property type="match status" value="1"/>
</dbReference>
<evidence type="ECO:0000256" key="3">
    <source>
        <dbReference type="ARBA" id="ARBA00005189"/>
    </source>
</evidence>
<dbReference type="UniPathway" id="UPA00557">
    <property type="reaction ID" value="UER00613"/>
</dbReference>
<comment type="caution">
    <text evidence="12">The sequence shown here is derived from an EMBL/GenBank/DDBJ whole genome shotgun (WGS) entry which is preliminary data.</text>
</comment>
<dbReference type="EMBL" id="AWXV01000002">
    <property type="protein sequence ID" value="KIE64073.1"/>
    <property type="molecule type" value="Genomic_DNA"/>
</dbReference>
<dbReference type="GO" id="GO:0006654">
    <property type="term" value="P:phosphatidic acid biosynthetic process"/>
    <property type="evidence" value="ECO:0007669"/>
    <property type="project" value="TreeGrafter"/>
</dbReference>
<dbReference type="OrthoDB" id="5290997at2"/>
<evidence type="ECO:0000256" key="10">
    <source>
        <dbReference type="SAM" id="Phobius"/>
    </source>
</evidence>
<dbReference type="Pfam" id="PF01553">
    <property type="entry name" value="Acyltransferase"/>
    <property type="match status" value="1"/>
</dbReference>
<dbReference type="Proteomes" id="UP000054529">
    <property type="component" value="Unassembled WGS sequence"/>
</dbReference>
<sequence length="237" mass="27148">MLAIVRIVLLIFSVFLICLFGFFNFFINPRSSQHTFILGRIFGKLSKILGVKVIVRVSKKSKDLIEPVIYIGNHQSLYDMFIMSNAIRPNTITVGKKSLIFIPIFGQLYWIAGNILLDRNDRNKIRKSVFKIIDRIKNQGRSVWIFPEGTRSGGKGLLPFKNGAFRIASIARVPIIPVCSSEISDKIKLNRWRNGTVIVEILDPIFVDRNYGESNPLNEFCFKIMKKKISLLNREVN</sequence>
<dbReference type="PANTHER" id="PTHR10434:SF11">
    <property type="entry name" value="1-ACYL-SN-GLYCEROL-3-PHOSPHATE ACYLTRANSFERASE"/>
    <property type="match status" value="1"/>
</dbReference>
<feature type="domain" description="Phospholipid/glycerol acyltransferase" evidence="11">
    <location>
        <begin position="68"/>
        <end position="183"/>
    </location>
</feature>
<keyword evidence="9" id="KW-0444">Lipid biosynthesis</keyword>
<evidence type="ECO:0000256" key="1">
    <source>
        <dbReference type="ARBA" id="ARBA00001141"/>
    </source>
</evidence>
<keyword evidence="10" id="KW-0812">Transmembrane</keyword>
<evidence type="ECO:0000313" key="12">
    <source>
        <dbReference type="EMBL" id="KIE64073.1"/>
    </source>
</evidence>